<name>A0A099W5Z0_9LIST</name>
<evidence type="ECO:0000313" key="3">
    <source>
        <dbReference type="EMBL" id="MBC1562189.1"/>
    </source>
</evidence>
<evidence type="ECO:0000313" key="2">
    <source>
        <dbReference type="EMBL" id="KGL39828.1"/>
    </source>
</evidence>
<evidence type="ECO:0000313" key="7">
    <source>
        <dbReference type="Proteomes" id="UP000548082"/>
    </source>
</evidence>
<evidence type="ECO:0000313" key="6">
    <source>
        <dbReference type="Proteomes" id="UP000541955"/>
    </source>
</evidence>
<evidence type="ECO:0000313" key="5">
    <source>
        <dbReference type="Proteomes" id="UP000029844"/>
    </source>
</evidence>
<evidence type="ECO:0000259" key="1">
    <source>
        <dbReference type="Pfam" id="PF12728"/>
    </source>
</evidence>
<dbReference type="STRING" id="1552123.EP57_12260"/>
<dbReference type="RefSeq" id="WP_052167667.1">
    <property type="nucleotide sequence ID" value="NZ_CBCSHQ010000018.1"/>
</dbReference>
<dbReference type="Pfam" id="PF12728">
    <property type="entry name" value="HTH_17"/>
    <property type="match status" value="1"/>
</dbReference>
<protein>
    <submittedName>
        <fullName evidence="3">Helix-turn-helix domain-containing protein</fullName>
    </submittedName>
</protein>
<dbReference type="InterPro" id="IPR041657">
    <property type="entry name" value="HTH_17"/>
</dbReference>
<dbReference type="Proteomes" id="UP000541955">
    <property type="component" value="Unassembled WGS sequence"/>
</dbReference>
<dbReference type="EMBL" id="JNFA01000025">
    <property type="protein sequence ID" value="KGL39828.1"/>
    <property type="molecule type" value="Genomic_DNA"/>
</dbReference>
<reference evidence="6 7" key="2">
    <citation type="submission" date="2020-03" db="EMBL/GenBank/DDBJ databases">
        <title>Soil Listeria distribution.</title>
        <authorList>
            <person name="Liao J."/>
            <person name="Wiedmann M."/>
        </authorList>
    </citation>
    <scope>NUCLEOTIDE SEQUENCE [LARGE SCALE GENOMIC DNA]</scope>
    <source>
        <strain evidence="4 7">FSL L7-0990</strain>
        <strain evidence="3 6">FSL L7-1387</strain>
    </source>
</reference>
<gene>
    <name evidence="2" type="ORF">EP57_12260</name>
    <name evidence="3" type="ORF">HB902_08880</name>
    <name evidence="4" type="ORF">HCA55_11670</name>
</gene>
<sequence length="90" mass="11011">MKELPRKEQLEMLDRYFLSTTEAINILQISRQNFYSLISRKKITRIKKDGAVLFFKEEILERLNNQPMLRTKYRPFDRREELETELQTTK</sequence>
<evidence type="ECO:0000313" key="4">
    <source>
        <dbReference type="EMBL" id="MBC1797386.1"/>
    </source>
</evidence>
<dbReference type="AlphaFoldDB" id="A0A099W5Z0"/>
<feature type="domain" description="Helix-turn-helix" evidence="1">
    <location>
        <begin position="17"/>
        <end position="66"/>
    </location>
</feature>
<dbReference type="Proteomes" id="UP000548082">
    <property type="component" value="Unassembled WGS sequence"/>
</dbReference>
<proteinExistence type="predicted"/>
<dbReference type="EMBL" id="JAARVD010000005">
    <property type="protein sequence ID" value="MBC1797386.1"/>
    <property type="molecule type" value="Genomic_DNA"/>
</dbReference>
<keyword evidence="5" id="KW-1185">Reference proteome</keyword>
<reference evidence="2 5" key="1">
    <citation type="submission" date="2014-05" db="EMBL/GenBank/DDBJ databases">
        <title>Novel Listeriaceae from food processing environments.</title>
        <authorList>
            <person name="den Bakker H.C."/>
        </authorList>
    </citation>
    <scope>NUCLEOTIDE SEQUENCE [LARGE SCALE GENOMIC DNA]</scope>
    <source>
        <strain evidence="2 5">FSL A5-0281</strain>
    </source>
</reference>
<dbReference type="OrthoDB" id="2361756at2"/>
<dbReference type="Proteomes" id="UP000029844">
    <property type="component" value="Unassembled WGS sequence"/>
</dbReference>
<dbReference type="GeneID" id="58718126"/>
<comment type="caution">
    <text evidence="2">The sequence shown here is derived from an EMBL/GenBank/DDBJ whole genome shotgun (WGS) entry which is preliminary data.</text>
</comment>
<organism evidence="2 5">
    <name type="scientific">Listeria booriae</name>
    <dbReference type="NCBI Taxonomy" id="1552123"/>
    <lineage>
        <taxon>Bacteria</taxon>
        <taxon>Bacillati</taxon>
        <taxon>Bacillota</taxon>
        <taxon>Bacilli</taxon>
        <taxon>Bacillales</taxon>
        <taxon>Listeriaceae</taxon>
        <taxon>Listeria</taxon>
    </lineage>
</organism>
<accession>A0A099W5Z0</accession>
<dbReference type="EMBL" id="JAARRW010000003">
    <property type="protein sequence ID" value="MBC1562189.1"/>
    <property type="molecule type" value="Genomic_DNA"/>
</dbReference>